<dbReference type="Proteomes" id="UP001642409">
    <property type="component" value="Unassembled WGS sequence"/>
</dbReference>
<name>A0AA86Q8Z9_9EUKA</name>
<protein>
    <submittedName>
        <fullName evidence="2">Hypothetical_protein</fullName>
    </submittedName>
</protein>
<evidence type="ECO:0000313" key="2">
    <source>
        <dbReference type="EMBL" id="CAL6066722.1"/>
    </source>
</evidence>
<dbReference type="AlphaFoldDB" id="A0AA86Q8Z9"/>
<gene>
    <name evidence="1" type="ORF">HINF_LOCUS41158</name>
    <name evidence="2" type="ORF">HINF_LOCUS52633</name>
</gene>
<evidence type="ECO:0000313" key="1">
    <source>
        <dbReference type="EMBL" id="CAI9953513.1"/>
    </source>
</evidence>
<organism evidence="1">
    <name type="scientific">Hexamita inflata</name>
    <dbReference type="NCBI Taxonomy" id="28002"/>
    <lineage>
        <taxon>Eukaryota</taxon>
        <taxon>Metamonada</taxon>
        <taxon>Diplomonadida</taxon>
        <taxon>Hexamitidae</taxon>
        <taxon>Hexamitinae</taxon>
        <taxon>Hexamita</taxon>
    </lineage>
</organism>
<comment type="caution">
    <text evidence="1">The sequence shown here is derived from an EMBL/GenBank/DDBJ whole genome shotgun (WGS) entry which is preliminary data.</text>
</comment>
<keyword evidence="3" id="KW-1185">Reference proteome</keyword>
<evidence type="ECO:0000313" key="3">
    <source>
        <dbReference type="Proteomes" id="UP001642409"/>
    </source>
</evidence>
<proteinExistence type="predicted"/>
<dbReference type="EMBL" id="CATOUU010000839">
    <property type="protein sequence ID" value="CAI9953513.1"/>
    <property type="molecule type" value="Genomic_DNA"/>
</dbReference>
<sequence length="107" mass="12128">MSLRACQYNHSLSNQYFILSAEKNSITSEQQSTFYLLITRCAITGTVPPIIRTGSTYLALLLNRAVVLNISSKQTHSTNLQLLSASRHLYITCFKNVPNKLYIIFQK</sequence>
<dbReference type="EMBL" id="CAXDID020000263">
    <property type="protein sequence ID" value="CAL6066722.1"/>
    <property type="molecule type" value="Genomic_DNA"/>
</dbReference>
<reference evidence="2 3" key="2">
    <citation type="submission" date="2024-07" db="EMBL/GenBank/DDBJ databases">
        <authorList>
            <person name="Akdeniz Z."/>
        </authorList>
    </citation>
    <scope>NUCLEOTIDE SEQUENCE [LARGE SCALE GENOMIC DNA]</scope>
</reference>
<accession>A0AA86Q8Z9</accession>
<reference evidence="1" key="1">
    <citation type="submission" date="2023-06" db="EMBL/GenBank/DDBJ databases">
        <authorList>
            <person name="Kurt Z."/>
        </authorList>
    </citation>
    <scope>NUCLEOTIDE SEQUENCE</scope>
</reference>